<evidence type="ECO:0000313" key="1">
    <source>
        <dbReference type="EMBL" id="KIJ39980.1"/>
    </source>
</evidence>
<dbReference type="HOGENOM" id="CLU_1070278_0_0_1"/>
<keyword evidence="2" id="KW-1185">Reference proteome</keyword>
<gene>
    <name evidence="1" type="ORF">M422DRAFT_257290</name>
</gene>
<dbReference type="AlphaFoldDB" id="A0A0C9VPC1"/>
<protein>
    <submittedName>
        <fullName evidence="1">Uncharacterized protein</fullName>
    </submittedName>
</protein>
<evidence type="ECO:0000313" key="2">
    <source>
        <dbReference type="Proteomes" id="UP000054279"/>
    </source>
</evidence>
<dbReference type="OrthoDB" id="2799352at2759"/>
<accession>A0A0C9VPC1</accession>
<organism evidence="1 2">
    <name type="scientific">Sphaerobolus stellatus (strain SS14)</name>
    <dbReference type="NCBI Taxonomy" id="990650"/>
    <lineage>
        <taxon>Eukaryota</taxon>
        <taxon>Fungi</taxon>
        <taxon>Dikarya</taxon>
        <taxon>Basidiomycota</taxon>
        <taxon>Agaricomycotina</taxon>
        <taxon>Agaricomycetes</taxon>
        <taxon>Phallomycetidae</taxon>
        <taxon>Geastrales</taxon>
        <taxon>Sphaerobolaceae</taxon>
        <taxon>Sphaerobolus</taxon>
    </lineage>
</organism>
<sequence>MYAVHEGGAFMQASDATQMFAQLKYHIRGTTFYEVLANVAHHQNNLLKATYAEASQAIADDIPLPYNTVGTYQKHATHIVKNSEAPPTTRVDNDSLHITYKEDIVDLPKWDGQGIWTADRRLKTEGITDTDSFIPAKCPPQLSRILERYILLVRPFETTLVQIVHGQTDPGAVQLTSQFLCIQEGQKVSETTVSCWIKDFFKEHCHVSVGSRQYRQVAIEIIKVFLGSEHLVNEKQFDTLARQFGHLLAVLNKLCQGSRW</sequence>
<reference evidence="1 2" key="1">
    <citation type="submission" date="2014-06" db="EMBL/GenBank/DDBJ databases">
        <title>Evolutionary Origins and Diversification of the Mycorrhizal Mutualists.</title>
        <authorList>
            <consortium name="DOE Joint Genome Institute"/>
            <consortium name="Mycorrhizal Genomics Consortium"/>
            <person name="Kohler A."/>
            <person name="Kuo A."/>
            <person name="Nagy L.G."/>
            <person name="Floudas D."/>
            <person name="Copeland A."/>
            <person name="Barry K.W."/>
            <person name="Cichocki N."/>
            <person name="Veneault-Fourrey C."/>
            <person name="LaButti K."/>
            <person name="Lindquist E.A."/>
            <person name="Lipzen A."/>
            <person name="Lundell T."/>
            <person name="Morin E."/>
            <person name="Murat C."/>
            <person name="Riley R."/>
            <person name="Ohm R."/>
            <person name="Sun H."/>
            <person name="Tunlid A."/>
            <person name="Henrissat B."/>
            <person name="Grigoriev I.V."/>
            <person name="Hibbett D.S."/>
            <person name="Martin F."/>
        </authorList>
    </citation>
    <scope>NUCLEOTIDE SEQUENCE [LARGE SCALE GENOMIC DNA]</scope>
    <source>
        <strain evidence="1 2">SS14</strain>
    </source>
</reference>
<dbReference type="EMBL" id="KN837148">
    <property type="protein sequence ID" value="KIJ39980.1"/>
    <property type="molecule type" value="Genomic_DNA"/>
</dbReference>
<proteinExistence type="predicted"/>
<dbReference type="Proteomes" id="UP000054279">
    <property type="component" value="Unassembled WGS sequence"/>
</dbReference>
<name>A0A0C9VPC1_SPHS4</name>